<dbReference type="RefSeq" id="WP_145445616.1">
    <property type="nucleotide sequence ID" value="NZ_CP036280.1"/>
</dbReference>
<dbReference type="InterPro" id="IPR018247">
    <property type="entry name" value="EF_Hand_1_Ca_BS"/>
</dbReference>
<proteinExistence type="predicted"/>
<dbReference type="KEGG" id="mcad:Pan265_13180"/>
<feature type="chain" id="PRO_5022222011" description="PEP-CTERM protein-sorting domain-containing protein" evidence="1">
    <location>
        <begin position="23"/>
        <end position="389"/>
    </location>
</feature>
<dbReference type="InterPro" id="IPR036439">
    <property type="entry name" value="Dockerin_dom_sf"/>
</dbReference>
<keyword evidence="3" id="KW-1185">Reference proteome</keyword>
<keyword evidence="1" id="KW-0732">Signal</keyword>
<dbReference type="AlphaFoldDB" id="A0A518BWW6"/>
<evidence type="ECO:0000256" key="1">
    <source>
        <dbReference type="SAM" id="SignalP"/>
    </source>
</evidence>
<accession>A0A518BWW6</accession>
<feature type="signal peptide" evidence="1">
    <location>
        <begin position="1"/>
        <end position="22"/>
    </location>
</feature>
<dbReference type="Proteomes" id="UP000320386">
    <property type="component" value="Chromosome"/>
</dbReference>
<gene>
    <name evidence="2" type="ORF">Pan265_13180</name>
</gene>
<dbReference type="PROSITE" id="PS00018">
    <property type="entry name" value="EF_HAND_1"/>
    <property type="match status" value="1"/>
</dbReference>
<dbReference type="GO" id="GO:0000272">
    <property type="term" value="P:polysaccharide catabolic process"/>
    <property type="evidence" value="ECO:0007669"/>
    <property type="project" value="InterPro"/>
</dbReference>
<reference evidence="2 3" key="1">
    <citation type="submission" date="2019-02" db="EMBL/GenBank/DDBJ databases">
        <title>Deep-cultivation of Planctomycetes and their phenomic and genomic characterization uncovers novel biology.</title>
        <authorList>
            <person name="Wiegand S."/>
            <person name="Jogler M."/>
            <person name="Boedeker C."/>
            <person name="Pinto D."/>
            <person name="Vollmers J."/>
            <person name="Rivas-Marin E."/>
            <person name="Kohn T."/>
            <person name="Peeters S.H."/>
            <person name="Heuer A."/>
            <person name="Rast P."/>
            <person name="Oberbeckmann S."/>
            <person name="Bunk B."/>
            <person name="Jeske O."/>
            <person name="Meyerdierks A."/>
            <person name="Storesund J.E."/>
            <person name="Kallscheuer N."/>
            <person name="Luecker S."/>
            <person name="Lage O.M."/>
            <person name="Pohl T."/>
            <person name="Merkel B.J."/>
            <person name="Hornburger P."/>
            <person name="Mueller R.-W."/>
            <person name="Bruemmer F."/>
            <person name="Labrenz M."/>
            <person name="Spormann A.M."/>
            <person name="Op den Camp H."/>
            <person name="Overmann J."/>
            <person name="Amann R."/>
            <person name="Jetten M.S.M."/>
            <person name="Mascher T."/>
            <person name="Medema M.H."/>
            <person name="Devos D.P."/>
            <person name="Kaster A.-K."/>
            <person name="Ovreas L."/>
            <person name="Rohde M."/>
            <person name="Galperin M.Y."/>
            <person name="Jogler C."/>
        </authorList>
    </citation>
    <scope>NUCLEOTIDE SEQUENCE [LARGE SCALE GENOMIC DNA]</scope>
    <source>
        <strain evidence="2 3">Pan265</strain>
    </source>
</reference>
<organism evidence="2 3">
    <name type="scientific">Mucisphaera calidilacus</name>
    <dbReference type="NCBI Taxonomy" id="2527982"/>
    <lineage>
        <taxon>Bacteria</taxon>
        <taxon>Pseudomonadati</taxon>
        <taxon>Planctomycetota</taxon>
        <taxon>Phycisphaerae</taxon>
        <taxon>Phycisphaerales</taxon>
        <taxon>Phycisphaeraceae</taxon>
        <taxon>Mucisphaera</taxon>
    </lineage>
</organism>
<dbReference type="Gene3D" id="1.10.1330.10">
    <property type="entry name" value="Dockerin domain"/>
    <property type="match status" value="1"/>
</dbReference>
<dbReference type="SUPFAM" id="SSF63446">
    <property type="entry name" value="Type I dockerin domain"/>
    <property type="match status" value="1"/>
</dbReference>
<evidence type="ECO:0000313" key="3">
    <source>
        <dbReference type="Proteomes" id="UP000320386"/>
    </source>
</evidence>
<dbReference type="OrthoDB" id="7783360at2"/>
<evidence type="ECO:0000313" key="2">
    <source>
        <dbReference type="EMBL" id="QDU71468.1"/>
    </source>
</evidence>
<dbReference type="EMBL" id="CP036280">
    <property type="protein sequence ID" value="QDU71468.1"/>
    <property type="molecule type" value="Genomic_DNA"/>
</dbReference>
<sequence length="389" mass="40352" precursor="true">MADHATQTFLACTLMAALAAHAGAESFTFTEDFSSVVAPSDAMPSGWGELNGDFDVLTPAWHNGSQAAQLAAGGAGIQTSAYTGASDEGIGSAQWLDYSITATMGSGNWSDLFSSLWWGMGARVQSDGEMYGFRIQGGQGSNDNQAGIQLIRILPNGGGIQPLQTSQSFTSTLDAGETVEINFSVTTDPIDETIDLLANFRTNDFILKQTAVSIPFTSGQAIPEPGGVALIGKANTSGGRDFTWDDITVTGDAVEAGLPGDFNGSGDLDAEDIDLLYANLGDPAYDLNGDLVSDADDVIMLVTDPDFLDTFFGDANLDKQVDLLDLSSLASNFNNAAGWEGGSFNGDGVVDLLDLSILANGFGSSNAVPEPAGLSLLALAAIAGRRRTA</sequence>
<name>A0A518BWW6_9BACT</name>
<evidence type="ECO:0008006" key="4">
    <source>
        <dbReference type="Google" id="ProtNLM"/>
    </source>
</evidence>
<protein>
    <recommendedName>
        <fullName evidence="4">PEP-CTERM protein-sorting domain-containing protein</fullName>
    </recommendedName>
</protein>